<dbReference type="Pfam" id="PF00574">
    <property type="entry name" value="CLP_protease"/>
    <property type="match status" value="1"/>
</dbReference>
<dbReference type="HAMAP" id="MF_00444">
    <property type="entry name" value="ClpP"/>
    <property type="match status" value="1"/>
</dbReference>
<evidence type="ECO:0000256" key="6">
    <source>
        <dbReference type="PROSITE-ProRule" id="PRU10085"/>
    </source>
</evidence>
<dbReference type="PANTHER" id="PTHR10381">
    <property type="entry name" value="ATP-DEPENDENT CLP PROTEASE PROTEOLYTIC SUBUNIT"/>
    <property type="match status" value="1"/>
</dbReference>
<name>A0A4Q1BVL7_TREME</name>
<dbReference type="GO" id="GO:0006515">
    <property type="term" value="P:protein quality control for misfolded or incompletely synthesized proteins"/>
    <property type="evidence" value="ECO:0007669"/>
    <property type="project" value="TreeGrafter"/>
</dbReference>
<dbReference type="OrthoDB" id="2017408at2759"/>
<keyword evidence="4" id="KW-0720">Serine protease</keyword>
<proteinExistence type="inferred from homology"/>
<dbReference type="STRING" id="5217.A0A4Q1BVL7"/>
<dbReference type="Gene3D" id="3.90.226.10">
    <property type="entry name" value="2-enoyl-CoA Hydratase, Chain A, domain 1"/>
    <property type="match status" value="1"/>
</dbReference>
<dbReference type="VEuPathDB" id="FungiDB:TREMEDRAFT_32071"/>
<evidence type="ECO:0000256" key="2">
    <source>
        <dbReference type="ARBA" id="ARBA00022670"/>
    </source>
</evidence>
<evidence type="ECO:0000313" key="8">
    <source>
        <dbReference type="EMBL" id="RXK42189.1"/>
    </source>
</evidence>
<dbReference type="InterPro" id="IPR001907">
    <property type="entry name" value="ClpP"/>
</dbReference>
<keyword evidence="9" id="KW-1185">Reference proteome</keyword>
<dbReference type="InterPro" id="IPR029045">
    <property type="entry name" value="ClpP/crotonase-like_dom_sf"/>
</dbReference>
<evidence type="ECO:0000256" key="1">
    <source>
        <dbReference type="ARBA" id="ARBA00007039"/>
    </source>
</evidence>
<gene>
    <name evidence="8" type="ORF">M231_00546</name>
</gene>
<dbReference type="InParanoid" id="A0A4Q1BVL7"/>
<dbReference type="InterPro" id="IPR018215">
    <property type="entry name" value="ClpP_Ser_AS"/>
</dbReference>
<dbReference type="CDD" id="cd07017">
    <property type="entry name" value="S14_ClpP_2"/>
    <property type="match status" value="1"/>
</dbReference>
<reference evidence="8 9" key="1">
    <citation type="submission" date="2016-06" db="EMBL/GenBank/DDBJ databases">
        <title>Evolution of pathogenesis and genome organization in the Tremellales.</title>
        <authorList>
            <person name="Cuomo C."/>
            <person name="Litvintseva A."/>
            <person name="Heitman J."/>
            <person name="Chen Y."/>
            <person name="Sun S."/>
            <person name="Springer D."/>
            <person name="Dromer F."/>
            <person name="Young S."/>
            <person name="Zeng Q."/>
            <person name="Chapman S."/>
            <person name="Gujja S."/>
            <person name="Saif S."/>
            <person name="Birren B."/>
        </authorList>
    </citation>
    <scope>NUCLEOTIDE SEQUENCE [LARGE SCALE GENOMIC DNA]</scope>
    <source>
        <strain evidence="8 9">ATCC 28783</strain>
    </source>
</reference>
<dbReference type="InterPro" id="IPR023562">
    <property type="entry name" value="ClpP/TepA"/>
</dbReference>
<dbReference type="AlphaFoldDB" id="A0A4Q1BVL7"/>
<dbReference type="EMBL" id="SDIL01000003">
    <property type="protein sequence ID" value="RXK42189.1"/>
    <property type="molecule type" value="Genomic_DNA"/>
</dbReference>
<dbReference type="FunFam" id="3.90.226.10:FF:000001">
    <property type="entry name" value="ATP-dependent Clp protease proteolytic subunit"/>
    <property type="match status" value="1"/>
</dbReference>
<dbReference type="SUPFAM" id="SSF52096">
    <property type="entry name" value="ClpP/crotonase"/>
    <property type="match status" value="1"/>
</dbReference>
<feature type="active site" evidence="6">
    <location>
        <position position="155"/>
    </location>
</feature>
<dbReference type="GO" id="GO:0004252">
    <property type="term" value="F:serine-type endopeptidase activity"/>
    <property type="evidence" value="ECO:0007669"/>
    <property type="project" value="UniProtKB-EC"/>
</dbReference>
<comment type="similarity">
    <text evidence="1 7">Belongs to the peptidase S14 family.</text>
</comment>
<dbReference type="PRINTS" id="PR00127">
    <property type="entry name" value="CLPPROTEASEP"/>
</dbReference>
<dbReference type="NCBIfam" id="NF001368">
    <property type="entry name" value="PRK00277.1"/>
    <property type="match status" value="1"/>
</dbReference>
<comment type="catalytic activity">
    <reaction evidence="5 6">
        <text>Hydrolysis of proteins to small peptides in the presence of ATP and magnesium. alpha-casein is the usual test substrate. In the absence of ATP, only oligopeptides shorter than five residues are hydrolyzed (such as succinyl-Leu-Tyr-|-NHMec, and Leu-Tyr-Leu-|-Tyr-Trp, in which cleavage of the -Tyr-|-Leu- and -Tyr-|-Trp bonds also occurs).</text>
        <dbReference type="EC" id="3.4.21.92"/>
    </reaction>
</comment>
<dbReference type="PROSITE" id="PS00381">
    <property type="entry name" value="CLP_PROTEASE_SER"/>
    <property type="match status" value="1"/>
</dbReference>
<dbReference type="Proteomes" id="UP000289152">
    <property type="component" value="Unassembled WGS sequence"/>
</dbReference>
<evidence type="ECO:0000256" key="3">
    <source>
        <dbReference type="ARBA" id="ARBA00022801"/>
    </source>
</evidence>
<evidence type="ECO:0000313" key="9">
    <source>
        <dbReference type="Proteomes" id="UP000289152"/>
    </source>
</evidence>
<organism evidence="8 9">
    <name type="scientific">Tremella mesenterica</name>
    <name type="common">Jelly fungus</name>
    <dbReference type="NCBI Taxonomy" id="5217"/>
    <lineage>
        <taxon>Eukaryota</taxon>
        <taxon>Fungi</taxon>
        <taxon>Dikarya</taxon>
        <taxon>Basidiomycota</taxon>
        <taxon>Agaricomycotina</taxon>
        <taxon>Tremellomycetes</taxon>
        <taxon>Tremellales</taxon>
        <taxon>Tremellaceae</taxon>
        <taxon>Tremella</taxon>
    </lineage>
</organism>
<protein>
    <recommendedName>
        <fullName evidence="7">ATP-dependent Clp protease proteolytic subunit</fullName>
    </recommendedName>
</protein>
<keyword evidence="2" id="KW-0645">Protease</keyword>
<comment type="caution">
    <text evidence="8">The sequence shown here is derived from an EMBL/GenBank/DDBJ whole genome shotgun (WGS) entry which is preliminary data.</text>
</comment>
<dbReference type="GO" id="GO:0004176">
    <property type="term" value="F:ATP-dependent peptidase activity"/>
    <property type="evidence" value="ECO:0007669"/>
    <property type="project" value="InterPro"/>
</dbReference>
<evidence type="ECO:0000256" key="5">
    <source>
        <dbReference type="ARBA" id="ARBA00034021"/>
    </source>
</evidence>
<dbReference type="PANTHER" id="PTHR10381:SF11">
    <property type="entry name" value="ATP-DEPENDENT CLP PROTEASE PROTEOLYTIC SUBUNIT, MITOCHONDRIAL"/>
    <property type="match status" value="1"/>
</dbReference>
<dbReference type="GO" id="GO:0009368">
    <property type="term" value="C:endopeptidase Clp complex"/>
    <property type="evidence" value="ECO:0007669"/>
    <property type="project" value="TreeGrafter"/>
</dbReference>
<keyword evidence="3" id="KW-0378">Hydrolase</keyword>
<accession>A0A4Q1BVL7</accession>
<dbReference type="GO" id="GO:0051117">
    <property type="term" value="F:ATPase binding"/>
    <property type="evidence" value="ECO:0007669"/>
    <property type="project" value="TreeGrafter"/>
</dbReference>
<sequence length="268" mass="29739">MNKIITFSHWRKYLTSSISTKTANLIILNRRQLHNYSSPYSYSENGNFSDPSSNPVIRDALVPIVVEQTARGERSYDIYSRLLRERVIFLGPVSSEPSTLLTAQLLFLEAEDSQKPIKLYINSPGGSVTAGLAIYDTMQYISSPVHTFCLGQAASMGSLLLAGGQPGHRYALKNSSVMIHQPSGGASGQASDIALHAKEILRIRAALTDIYAHHCVRSEEPLTDARDRFEKALERDYFMTAEEAVEFGIVDSIVEQRGKAKPEEEKQT</sequence>
<evidence type="ECO:0000256" key="7">
    <source>
        <dbReference type="RuleBase" id="RU003567"/>
    </source>
</evidence>
<evidence type="ECO:0000256" key="4">
    <source>
        <dbReference type="ARBA" id="ARBA00022825"/>
    </source>
</evidence>